<organism evidence="1 2">
    <name type="scientific">Faecalibaculum rodentium</name>
    <dbReference type="NCBI Taxonomy" id="1702221"/>
    <lineage>
        <taxon>Bacteria</taxon>
        <taxon>Bacillati</taxon>
        <taxon>Bacillota</taxon>
        <taxon>Erysipelotrichia</taxon>
        <taxon>Erysipelotrichales</taxon>
        <taxon>Erysipelotrichaceae</taxon>
        <taxon>Faecalibaculum</taxon>
    </lineage>
</organism>
<dbReference type="RefSeq" id="WP_145907439.1">
    <property type="nucleotide sequence ID" value="NZ_CAMTBT010000026.1"/>
</dbReference>
<accession>A0A140DSC0</accession>
<dbReference type="EMBL" id="CP011391">
    <property type="protein sequence ID" value="AMK53547.1"/>
    <property type="molecule type" value="Genomic_DNA"/>
</dbReference>
<proteinExistence type="predicted"/>
<keyword evidence="2" id="KW-1185">Reference proteome</keyword>
<gene>
    <name evidence="1" type="ORF">AALO17_04130</name>
</gene>
<evidence type="ECO:0000313" key="2">
    <source>
        <dbReference type="Proteomes" id="UP000069771"/>
    </source>
</evidence>
<evidence type="ECO:0000313" key="1">
    <source>
        <dbReference type="EMBL" id="AMK53547.1"/>
    </source>
</evidence>
<dbReference type="AlphaFoldDB" id="A0A140DSC0"/>
<dbReference type="KEGG" id="fro:AALO17_04130"/>
<dbReference type="STRING" id="1702221.AALO17_04130"/>
<dbReference type="OrthoDB" id="1767496at2"/>
<reference evidence="1 2" key="1">
    <citation type="journal article" date="2016" name="Gut Pathog.">
        <title>Whole genome sequencing of "Faecalibaculum rodentium" ALO17, isolated from C57BL/6J laboratory mouse feces.</title>
        <authorList>
            <person name="Lim S."/>
            <person name="Chang D.H."/>
            <person name="Ahn S."/>
            <person name="Kim B.C."/>
        </authorList>
    </citation>
    <scope>NUCLEOTIDE SEQUENCE [LARGE SCALE GENOMIC DNA]</scope>
    <source>
        <strain evidence="1 2">Alo17</strain>
    </source>
</reference>
<dbReference type="Proteomes" id="UP000069771">
    <property type="component" value="Chromosome"/>
</dbReference>
<protein>
    <submittedName>
        <fullName evidence="1">Uncharacterized protein</fullName>
    </submittedName>
</protein>
<dbReference type="GeneID" id="78477266"/>
<name>A0A140DSC0_9FIRM</name>
<sequence length="163" mass="18745">MTEKMKFPYDIPEGAVMDYVDGRFVVAVKDDCWNEEELALLKQEPFVVTLCWYNGILPFILEGGPVDSSDVYFNIQESDAGDEILGLETAPDMEIVLVDAENMVEWQKRKTLPDAFWQQLKQLLKQQAQTAFMPGEYDVNVEGLMSAYEPFELHKYEKATVKF</sequence>